<keyword evidence="2" id="KW-1185">Reference proteome</keyword>
<name>A0ABZ2FF86_9MICO</name>
<protein>
    <submittedName>
        <fullName evidence="1">Uncharacterized protein</fullName>
    </submittedName>
</protein>
<dbReference type="Proteomes" id="UP001381003">
    <property type="component" value="Chromosome"/>
</dbReference>
<reference evidence="1 2" key="1">
    <citation type="submission" date="2022-09" db="EMBL/GenBank/DDBJ databases">
        <title>Complete genome sequence of Janibacter terrae strain COS04-44, PCL-degrading bacteria isolated from oil spilled coast.</title>
        <authorList>
            <person name="Park H."/>
            <person name="Kim J.Y."/>
            <person name="An S.H."/>
            <person name="Lee C.M."/>
            <person name="Weon H.-Y."/>
        </authorList>
    </citation>
    <scope>NUCLEOTIDE SEQUENCE [LARGE SCALE GENOMIC DNA]</scope>
    <source>
        <strain evidence="1 2">COS04-44</strain>
    </source>
</reference>
<evidence type="ECO:0000313" key="2">
    <source>
        <dbReference type="Proteomes" id="UP001381003"/>
    </source>
</evidence>
<dbReference type="RefSeq" id="WP_068326341.1">
    <property type="nucleotide sequence ID" value="NZ_CP104874.1"/>
</dbReference>
<evidence type="ECO:0000313" key="1">
    <source>
        <dbReference type="EMBL" id="WWF05992.1"/>
    </source>
</evidence>
<accession>A0ABZ2FF86</accession>
<dbReference type="EMBL" id="CP104874">
    <property type="protein sequence ID" value="WWF05992.1"/>
    <property type="molecule type" value="Genomic_DNA"/>
</dbReference>
<organism evidence="1 2">
    <name type="scientific">Janibacter terrae</name>
    <dbReference type="NCBI Taxonomy" id="103817"/>
    <lineage>
        <taxon>Bacteria</taxon>
        <taxon>Bacillati</taxon>
        <taxon>Actinomycetota</taxon>
        <taxon>Actinomycetes</taxon>
        <taxon>Micrococcales</taxon>
        <taxon>Intrasporangiaceae</taxon>
        <taxon>Janibacter</taxon>
    </lineage>
</organism>
<gene>
    <name evidence="1" type="ORF">N5P18_03725</name>
</gene>
<sequence length="235" mass="24992">MTDRWLYGIDGGGGGPVMGDEWGPVPPPGEDLTYGLREPVPQQTMRGWLQRVVGGPEELERLVGDPLPVDEPLHPDALAGPVPPGWVRSIDAVLMASGPPPLAAAELPTVYRRLLAASARARLLERWRSAEPARVAAGIIHCAAKANGLVGGAAVFRVRDYLAGVPVQSYQDRSRALAITLGGDAWCHGQRPPGVPDVYVLGDTAFLVSRFRLDLMSLRDVLLETEAARAAATAG</sequence>
<proteinExistence type="predicted"/>